<organism evidence="7 8">
    <name type="scientific">Companilactobacillus ginsenosidimutans</name>
    <dbReference type="NCBI Taxonomy" id="1007676"/>
    <lineage>
        <taxon>Bacteria</taxon>
        <taxon>Bacillati</taxon>
        <taxon>Bacillota</taxon>
        <taxon>Bacilli</taxon>
        <taxon>Lactobacillales</taxon>
        <taxon>Lactobacillaceae</taxon>
        <taxon>Companilactobacillus</taxon>
    </lineage>
</organism>
<gene>
    <name evidence="7" type="ORF">ABM34_05135</name>
</gene>
<keyword evidence="4" id="KW-0546">Nucleotide metabolism</keyword>
<feature type="domain" description="dUTPase-like" evidence="6">
    <location>
        <begin position="73"/>
        <end position="179"/>
    </location>
</feature>
<dbReference type="OrthoDB" id="9809956at2"/>
<dbReference type="InterPro" id="IPR036157">
    <property type="entry name" value="dUTPase-like_sf"/>
</dbReference>
<sequence length="181" mass="20160">MSKQRGFEIVEKYQDKNINLPVRQTKKAAGYDIESAEDFVVPSIWKFGVLNVIKFLLTKGKMDDAKVEEVQKAIKPVLVPTGVKAYMQDDEVLIIASRSSNPLKRGLSIPNGIGVVDADYYNNDGNEGELFIQLINFFPKDFHIKKGDRLAQGIFIKYLTTDDDIGGLKERQGGFGSSGVK</sequence>
<evidence type="ECO:0000256" key="2">
    <source>
        <dbReference type="ARBA" id="ARBA00012379"/>
    </source>
</evidence>
<dbReference type="RefSeq" id="WP_048703986.1">
    <property type="nucleotide sequence ID" value="NZ_CP012034.1"/>
</dbReference>
<dbReference type="Gene3D" id="2.70.40.10">
    <property type="match status" value="1"/>
</dbReference>
<evidence type="ECO:0000313" key="8">
    <source>
        <dbReference type="Proteomes" id="UP000036106"/>
    </source>
</evidence>
<keyword evidence="3" id="KW-0378">Hydrolase</keyword>
<evidence type="ECO:0000256" key="4">
    <source>
        <dbReference type="ARBA" id="ARBA00023080"/>
    </source>
</evidence>
<dbReference type="PANTHER" id="PTHR11241:SF0">
    <property type="entry name" value="DEOXYURIDINE 5'-TRIPHOSPHATE NUCLEOTIDOHYDROLASE"/>
    <property type="match status" value="1"/>
</dbReference>
<dbReference type="EC" id="3.6.1.23" evidence="2"/>
<comment type="catalytic activity">
    <reaction evidence="5">
        <text>dUTP + H2O = dUMP + diphosphate + H(+)</text>
        <dbReference type="Rhea" id="RHEA:10248"/>
        <dbReference type="ChEBI" id="CHEBI:15377"/>
        <dbReference type="ChEBI" id="CHEBI:15378"/>
        <dbReference type="ChEBI" id="CHEBI:33019"/>
        <dbReference type="ChEBI" id="CHEBI:61555"/>
        <dbReference type="ChEBI" id="CHEBI:246422"/>
        <dbReference type="EC" id="3.6.1.23"/>
    </reaction>
</comment>
<protein>
    <recommendedName>
        <fullName evidence="2">dUTP diphosphatase</fullName>
        <ecNumber evidence="2">3.6.1.23</ecNumber>
    </recommendedName>
</protein>
<dbReference type="PATRIC" id="fig|1007676.4.peg.1021"/>
<dbReference type="AlphaFoldDB" id="A0A0H4QF28"/>
<dbReference type="CDD" id="cd07557">
    <property type="entry name" value="trimeric_dUTPase"/>
    <property type="match status" value="1"/>
</dbReference>
<evidence type="ECO:0000256" key="5">
    <source>
        <dbReference type="ARBA" id="ARBA00047686"/>
    </source>
</evidence>
<dbReference type="GO" id="GO:0000287">
    <property type="term" value="F:magnesium ion binding"/>
    <property type="evidence" value="ECO:0007669"/>
    <property type="project" value="InterPro"/>
</dbReference>
<reference evidence="8" key="1">
    <citation type="submission" date="2015-07" db="EMBL/GenBank/DDBJ databases">
        <title>Lactobacillus ginsenosidimutans/EMML 3141/ whole genome sequencing.</title>
        <authorList>
            <person name="Kim M.K."/>
            <person name="Im W.-T."/>
            <person name="Srinivasan S."/>
            <person name="Lee J.-J."/>
        </authorList>
    </citation>
    <scope>NUCLEOTIDE SEQUENCE [LARGE SCALE GENOMIC DNA]</scope>
    <source>
        <strain evidence="8">EMML 3041</strain>
    </source>
</reference>
<dbReference type="GO" id="GO:0046081">
    <property type="term" value="P:dUTP catabolic process"/>
    <property type="evidence" value="ECO:0007669"/>
    <property type="project" value="InterPro"/>
</dbReference>
<dbReference type="InterPro" id="IPR029054">
    <property type="entry name" value="dUTPase-like"/>
</dbReference>
<evidence type="ECO:0000259" key="6">
    <source>
        <dbReference type="Pfam" id="PF00692"/>
    </source>
</evidence>
<evidence type="ECO:0000256" key="1">
    <source>
        <dbReference type="ARBA" id="ARBA00006581"/>
    </source>
</evidence>
<dbReference type="InterPro" id="IPR033704">
    <property type="entry name" value="dUTPase_trimeric"/>
</dbReference>
<proteinExistence type="inferred from homology"/>
<evidence type="ECO:0000313" key="7">
    <source>
        <dbReference type="EMBL" id="AKP66979.1"/>
    </source>
</evidence>
<evidence type="ECO:0000256" key="3">
    <source>
        <dbReference type="ARBA" id="ARBA00022801"/>
    </source>
</evidence>
<dbReference type="GO" id="GO:0004170">
    <property type="term" value="F:dUTP diphosphatase activity"/>
    <property type="evidence" value="ECO:0007669"/>
    <property type="project" value="UniProtKB-EC"/>
</dbReference>
<comment type="similarity">
    <text evidence="1">Belongs to the dUTPase family.</text>
</comment>
<dbReference type="EMBL" id="CP012034">
    <property type="protein sequence ID" value="AKP66979.1"/>
    <property type="molecule type" value="Genomic_DNA"/>
</dbReference>
<dbReference type="PANTHER" id="PTHR11241">
    <property type="entry name" value="DEOXYURIDINE 5'-TRIPHOSPHATE NUCLEOTIDOHYDROLASE"/>
    <property type="match status" value="1"/>
</dbReference>
<dbReference type="Proteomes" id="UP000036106">
    <property type="component" value="Chromosome"/>
</dbReference>
<dbReference type="SUPFAM" id="SSF51283">
    <property type="entry name" value="dUTPase-like"/>
    <property type="match status" value="1"/>
</dbReference>
<dbReference type="InterPro" id="IPR008181">
    <property type="entry name" value="dUTPase"/>
</dbReference>
<name>A0A0H4QF28_9LACO</name>
<dbReference type="GO" id="GO:0006226">
    <property type="term" value="P:dUMP biosynthetic process"/>
    <property type="evidence" value="ECO:0007669"/>
    <property type="project" value="InterPro"/>
</dbReference>
<keyword evidence="8" id="KW-1185">Reference proteome</keyword>
<accession>A0A0H4QF28</accession>
<dbReference type="STRING" id="1007676.ABM34_05135"/>
<dbReference type="Pfam" id="PF00692">
    <property type="entry name" value="dUTPase"/>
    <property type="match status" value="1"/>
</dbReference>
<dbReference type="KEGG" id="lgn:ABM34_05135"/>